<keyword evidence="2" id="KW-1185">Reference proteome</keyword>
<comment type="caution">
    <text evidence="1">The sequence shown here is derived from an EMBL/GenBank/DDBJ whole genome shotgun (WGS) entry which is preliminary data.</text>
</comment>
<organism evidence="1 2">
    <name type="scientific">Thauera mechernichensis</name>
    <dbReference type="NCBI Taxonomy" id="82788"/>
    <lineage>
        <taxon>Bacteria</taxon>
        <taxon>Pseudomonadati</taxon>
        <taxon>Pseudomonadota</taxon>
        <taxon>Betaproteobacteria</taxon>
        <taxon>Rhodocyclales</taxon>
        <taxon>Zoogloeaceae</taxon>
        <taxon>Thauera</taxon>
    </lineage>
</organism>
<sequence length="91" mass="9905">MSTIAQREAERIRRQGILSLLYFAPGQSMTARRLRDELEAVHGQVATVDRVRADLIWLADVGLVVGSGDAAMLTERGRDVVLDRSAMPGAA</sequence>
<proteinExistence type="predicted"/>
<evidence type="ECO:0000313" key="1">
    <source>
        <dbReference type="EMBL" id="MFD1265053.1"/>
    </source>
</evidence>
<evidence type="ECO:0000313" key="2">
    <source>
        <dbReference type="Proteomes" id="UP001597158"/>
    </source>
</evidence>
<dbReference type="Proteomes" id="UP001597158">
    <property type="component" value="Unassembled WGS sequence"/>
</dbReference>
<protein>
    <recommendedName>
        <fullName evidence="3">ArsR family transcriptional regulator</fullName>
    </recommendedName>
</protein>
<gene>
    <name evidence="1" type="ORF">ACFQ4M_15870</name>
</gene>
<evidence type="ECO:0008006" key="3">
    <source>
        <dbReference type="Google" id="ProtNLM"/>
    </source>
</evidence>
<reference evidence="2" key="1">
    <citation type="journal article" date="2019" name="Int. J. Syst. Evol. Microbiol.">
        <title>The Global Catalogue of Microorganisms (GCM) 10K type strain sequencing project: providing services to taxonomists for standard genome sequencing and annotation.</title>
        <authorList>
            <consortium name="The Broad Institute Genomics Platform"/>
            <consortium name="The Broad Institute Genome Sequencing Center for Infectious Disease"/>
            <person name="Wu L."/>
            <person name="Ma J."/>
        </authorList>
    </citation>
    <scope>NUCLEOTIDE SEQUENCE [LARGE SCALE GENOMIC DNA]</scope>
    <source>
        <strain evidence="2">CCUG 48884</strain>
    </source>
</reference>
<dbReference type="EMBL" id="JBHTMC010000027">
    <property type="protein sequence ID" value="MFD1265053.1"/>
    <property type="molecule type" value="Genomic_DNA"/>
</dbReference>
<name>A0ABW3WJX1_9RHOO</name>
<dbReference type="RefSeq" id="WP_002930567.1">
    <property type="nucleotide sequence ID" value="NZ_JARQZE010000001.1"/>
</dbReference>
<accession>A0ABW3WJX1</accession>